<dbReference type="PIRSF" id="PIRSF012608">
    <property type="entry name" value="UCP012608"/>
    <property type="match status" value="1"/>
</dbReference>
<evidence type="ECO:0000313" key="1">
    <source>
        <dbReference type="EMBL" id="OZM57583.1"/>
    </source>
</evidence>
<sequence length="341" mass="39677">MNAYFLADKFNNFANNECRASSDLYEFLSFKIAEEEQLLNLAANAREGQPVPNLFLGAVHYLLLQGKDHGLKDYFPSITENPKPYEKSFPYFKDFCHQYEKEIISILQTKLVQTNEVRRCSYLYPTFGYIYEQIKKPLALIEIGTSAGLQLFWDKYHYSYEGIEATFGEKDSEVLISSEIKGNNIPSFPKNSPPVASRIGLDLHVNDLSIDENYFWLNALIWPEHFERRELFKKAANYVRKNTLTLIEGDGVQLLPELVSQISKDYAVCVFHTHVANQMPKETKEKLFAEIEELGKGRDIFHIYNNMKDRDLHLDYYIDGKENFKVVGQTDGHGRWFTWQM</sequence>
<comment type="caution">
    <text evidence="1">The sequence shown here is derived from an EMBL/GenBank/DDBJ whole genome shotgun (WGS) entry which is preliminary data.</text>
</comment>
<evidence type="ECO:0008006" key="3">
    <source>
        <dbReference type="Google" id="ProtNLM"/>
    </source>
</evidence>
<name>A0A263BV07_9BACI</name>
<dbReference type="Proteomes" id="UP000217083">
    <property type="component" value="Unassembled WGS sequence"/>
</dbReference>
<accession>A0A263BV07</accession>
<protein>
    <recommendedName>
        <fullName evidence="3">DUF2332 domain-containing protein</fullName>
    </recommendedName>
</protein>
<proteinExistence type="predicted"/>
<dbReference type="AlphaFoldDB" id="A0A263BV07"/>
<dbReference type="RefSeq" id="WP_094922349.1">
    <property type="nucleotide sequence ID" value="NZ_NPIA01000002.1"/>
</dbReference>
<reference evidence="1 2" key="2">
    <citation type="submission" date="2017-09" db="EMBL/GenBank/DDBJ databases">
        <title>Bacillus patelloidae sp. nov., isolated from the intestinal tract of a marine limpet.</title>
        <authorList>
            <person name="Liu R."/>
            <person name="Dong C."/>
            <person name="Shao Z."/>
        </authorList>
    </citation>
    <scope>NUCLEOTIDE SEQUENCE [LARGE SCALE GENOMIC DNA]</scope>
    <source>
        <strain evidence="1 2">SA5d-4</strain>
    </source>
</reference>
<evidence type="ECO:0000313" key="2">
    <source>
        <dbReference type="Proteomes" id="UP000217083"/>
    </source>
</evidence>
<dbReference type="Pfam" id="PF10094">
    <property type="entry name" value="DUF2332"/>
    <property type="match status" value="1"/>
</dbReference>
<reference evidence="2" key="1">
    <citation type="submission" date="2017-08" db="EMBL/GenBank/DDBJ databases">
        <authorList>
            <person name="Huang Z."/>
        </authorList>
    </citation>
    <scope>NUCLEOTIDE SEQUENCE [LARGE SCALE GENOMIC DNA]</scope>
    <source>
        <strain evidence="2">SA5d-4</strain>
    </source>
</reference>
<dbReference type="EMBL" id="NPIA01000002">
    <property type="protein sequence ID" value="OZM57583.1"/>
    <property type="molecule type" value="Genomic_DNA"/>
</dbReference>
<organism evidence="1 2">
    <name type="scientific">Lottiidibacillus patelloidae</name>
    <dbReference type="NCBI Taxonomy" id="2670334"/>
    <lineage>
        <taxon>Bacteria</taxon>
        <taxon>Bacillati</taxon>
        <taxon>Bacillota</taxon>
        <taxon>Bacilli</taxon>
        <taxon>Bacillales</taxon>
        <taxon>Bacillaceae</taxon>
        <taxon>Lottiidibacillus</taxon>
    </lineage>
</organism>
<keyword evidence="2" id="KW-1185">Reference proteome</keyword>
<gene>
    <name evidence="1" type="ORF">CIB95_04220</name>
</gene>
<dbReference type="InterPro" id="IPR011200">
    <property type="entry name" value="UCP012608"/>
</dbReference>